<dbReference type="Proteomes" id="UP000051242">
    <property type="component" value="Unassembled WGS sequence"/>
</dbReference>
<dbReference type="AlphaFoldDB" id="A0A0R2T1Q5"/>
<dbReference type="SUPFAM" id="SSF53800">
    <property type="entry name" value="Chelatase"/>
    <property type="match status" value="1"/>
</dbReference>
<evidence type="ECO:0000256" key="7">
    <source>
        <dbReference type="HAMAP-Rule" id="MF_00323"/>
    </source>
</evidence>
<comment type="caution">
    <text evidence="9">The sequence shown here is derived from an EMBL/GenBank/DDBJ whole genome shotgun (WGS) entry which is preliminary data.</text>
</comment>
<dbReference type="GO" id="GO:0006783">
    <property type="term" value="P:heme biosynthetic process"/>
    <property type="evidence" value="ECO:0007669"/>
    <property type="project" value="UniProtKB-UniRule"/>
</dbReference>
<evidence type="ECO:0000256" key="6">
    <source>
        <dbReference type="ARBA" id="ARBA00024536"/>
    </source>
</evidence>
<dbReference type="EC" id="4.98.1.1" evidence="7"/>
<evidence type="ECO:0000256" key="1">
    <source>
        <dbReference type="ARBA" id="ARBA00007718"/>
    </source>
</evidence>
<comment type="pathway">
    <text evidence="7">Porphyrin-containing compound metabolism; protoheme biosynthesis; protoheme from protoporphyrin-IX: step 1/1.</text>
</comment>
<dbReference type="Gene3D" id="3.40.50.1400">
    <property type="match status" value="2"/>
</dbReference>
<dbReference type="GO" id="GO:0005737">
    <property type="term" value="C:cytoplasm"/>
    <property type="evidence" value="ECO:0007669"/>
    <property type="project" value="UniProtKB-SubCell"/>
</dbReference>
<evidence type="ECO:0000313" key="9">
    <source>
        <dbReference type="EMBL" id="KRO80926.1"/>
    </source>
</evidence>
<dbReference type="PANTHER" id="PTHR11108:SF1">
    <property type="entry name" value="FERROCHELATASE, MITOCHONDRIAL"/>
    <property type="match status" value="1"/>
</dbReference>
<dbReference type="PANTHER" id="PTHR11108">
    <property type="entry name" value="FERROCHELATASE"/>
    <property type="match status" value="1"/>
</dbReference>
<comment type="subcellular location">
    <subcellularLocation>
        <location evidence="7">Cytoplasm</location>
    </subcellularLocation>
</comment>
<evidence type="ECO:0000256" key="2">
    <source>
        <dbReference type="ARBA" id="ARBA00023004"/>
    </source>
</evidence>
<dbReference type="GO" id="GO:0046872">
    <property type="term" value="F:metal ion binding"/>
    <property type="evidence" value="ECO:0007669"/>
    <property type="project" value="UniProtKB-KW"/>
</dbReference>
<evidence type="ECO:0000313" key="10">
    <source>
        <dbReference type="Proteomes" id="UP000051242"/>
    </source>
</evidence>
<keyword evidence="3 7" id="KW-0350">Heme biosynthesis</keyword>
<evidence type="ECO:0000256" key="5">
    <source>
        <dbReference type="ARBA" id="ARBA00023244"/>
    </source>
</evidence>
<name>A0A0R2T1Q5_9GAMM</name>
<keyword evidence="5 7" id="KW-0627">Porphyrin biosynthesis</keyword>
<keyword evidence="2 7" id="KW-0408">Iron</keyword>
<comment type="catalytic activity">
    <reaction evidence="6">
        <text>Fe-coproporphyrin III + 2 H(+) = coproporphyrin III + Fe(2+)</text>
        <dbReference type="Rhea" id="RHEA:49572"/>
        <dbReference type="ChEBI" id="CHEBI:15378"/>
        <dbReference type="ChEBI" id="CHEBI:29033"/>
        <dbReference type="ChEBI" id="CHEBI:68438"/>
        <dbReference type="ChEBI" id="CHEBI:131725"/>
        <dbReference type="EC" id="4.99.1.9"/>
    </reaction>
    <physiologicalReaction direction="right-to-left" evidence="6">
        <dbReference type="Rhea" id="RHEA:49574"/>
    </physiologicalReaction>
</comment>
<comment type="function">
    <text evidence="7">Catalyzes the ferrous insertion into protoporphyrin IX.</text>
</comment>
<keyword evidence="7" id="KW-0963">Cytoplasm</keyword>
<proteinExistence type="inferred from homology"/>
<dbReference type="CDD" id="cd00419">
    <property type="entry name" value="Ferrochelatase_C"/>
    <property type="match status" value="1"/>
</dbReference>
<comment type="catalytic activity">
    <reaction evidence="7">
        <text>heme b + 2 H(+) = protoporphyrin IX + Fe(2+)</text>
        <dbReference type="Rhea" id="RHEA:22584"/>
        <dbReference type="ChEBI" id="CHEBI:15378"/>
        <dbReference type="ChEBI" id="CHEBI:29033"/>
        <dbReference type="ChEBI" id="CHEBI:57306"/>
        <dbReference type="ChEBI" id="CHEBI:60344"/>
        <dbReference type="EC" id="4.98.1.1"/>
    </reaction>
</comment>
<evidence type="ECO:0000256" key="3">
    <source>
        <dbReference type="ARBA" id="ARBA00023133"/>
    </source>
</evidence>
<sequence>MATKGILLLNLGTPEEPTAKGLRKFYKYFFSDPFVFDFNPIGRWLLRNLIILPFRAPKTAKDYAAIWMEDGSPLKVYADRLQASVQQEYKDAGEDVVVLNGMAYSEPFVWDSMKEFERLGCQDILIMPLFPQYSTATTASVFHEVREAAKKWAQAPNLKFVDDLYAEPPFINAWAALIGKHVEEADAEHVIFSYHGLPESNIKKADKNNVCEMGACCETIGEKNKLCYRAQCVATTKGIVAAMGWSEDRYSVAFQSRFGNQAWIQPYLDDHLEALIEKGVKKVAVVTPSFVSDCLETIHEIGIEYREEFMEGGGEAFQLVPNLNDDKTWFDSVFQISKQKLQGL</sequence>
<feature type="binding site" evidence="7">
    <location>
        <position position="296"/>
    </location>
    <ligand>
        <name>Fe(2+)</name>
        <dbReference type="ChEBI" id="CHEBI:29033"/>
    </ligand>
</feature>
<dbReference type="InterPro" id="IPR033659">
    <property type="entry name" value="Ferrochelatase_N"/>
</dbReference>
<evidence type="ECO:0000256" key="8">
    <source>
        <dbReference type="RuleBase" id="RU004185"/>
    </source>
</evidence>
<dbReference type="HAMAP" id="MF_00323">
    <property type="entry name" value="Ferrochelatase"/>
    <property type="match status" value="1"/>
</dbReference>
<dbReference type="CDD" id="cd03411">
    <property type="entry name" value="Ferrochelatase_N"/>
    <property type="match status" value="1"/>
</dbReference>
<dbReference type="Pfam" id="PF00762">
    <property type="entry name" value="Ferrochelatase"/>
    <property type="match status" value="1"/>
</dbReference>
<dbReference type="UniPathway" id="UPA00252">
    <property type="reaction ID" value="UER00325"/>
</dbReference>
<dbReference type="GO" id="GO:0004325">
    <property type="term" value="F:ferrochelatase activity"/>
    <property type="evidence" value="ECO:0007669"/>
    <property type="project" value="UniProtKB-UniRule"/>
</dbReference>
<keyword evidence="7" id="KW-0479">Metal-binding</keyword>
<accession>A0A0R2T1Q5</accession>
<dbReference type="InterPro" id="IPR001015">
    <property type="entry name" value="Ferrochelatase"/>
</dbReference>
<keyword evidence="4 7" id="KW-0456">Lyase</keyword>
<gene>
    <name evidence="7" type="primary">hemH</name>
    <name evidence="9" type="ORF">ABR85_11970</name>
</gene>
<dbReference type="InterPro" id="IPR033644">
    <property type="entry name" value="Ferrochelatase_C"/>
</dbReference>
<protein>
    <recommendedName>
        <fullName evidence="7">Ferrochelatase</fullName>
        <ecNumber evidence="7">4.98.1.1</ecNumber>
    </recommendedName>
    <alternativeName>
        <fullName evidence="7">Heme synthase</fullName>
    </alternativeName>
    <alternativeName>
        <fullName evidence="7">Protoheme ferro-lyase</fullName>
    </alternativeName>
</protein>
<feature type="binding site" evidence="7">
    <location>
        <position position="195"/>
    </location>
    <ligand>
        <name>Fe(2+)</name>
        <dbReference type="ChEBI" id="CHEBI:29033"/>
    </ligand>
</feature>
<dbReference type="NCBIfam" id="TIGR00109">
    <property type="entry name" value="hemH"/>
    <property type="match status" value="1"/>
</dbReference>
<reference evidence="9 10" key="1">
    <citation type="submission" date="2015-10" db="EMBL/GenBank/DDBJ databases">
        <title>Metagenome-Assembled Genomes uncover a global brackish microbiome.</title>
        <authorList>
            <person name="Hugerth L.W."/>
            <person name="Larsson J."/>
            <person name="Alneberg J."/>
            <person name="Lindh M.V."/>
            <person name="Legrand C."/>
            <person name="Pinhassi J."/>
            <person name="Andersson A.F."/>
        </authorList>
    </citation>
    <scope>NUCLEOTIDE SEQUENCE [LARGE SCALE GENOMIC DNA]</scope>
    <source>
        <strain evidence="9">BACL22 MAG-120619-bin3</strain>
    </source>
</reference>
<dbReference type="EMBL" id="LICD01000092">
    <property type="protein sequence ID" value="KRO80926.1"/>
    <property type="molecule type" value="Genomic_DNA"/>
</dbReference>
<evidence type="ECO:0000256" key="4">
    <source>
        <dbReference type="ARBA" id="ARBA00023239"/>
    </source>
</evidence>
<organism evidence="9 10">
    <name type="scientific">OM182 bacterium BACL3 MAG-120619-bin3</name>
    <dbReference type="NCBI Taxonomy" id="1655593"/>
    <lineage>
        <taxon>Bacteria</taxon>
        <taxon>Pseudomonadati</taxon>
        <taxon>Pseudomonadota</taxon>
        <taxon>Gammaproteobacteria</taxon>
        <taxon>OMG group</taxon>
        <taxon>OM182 clade</taxon>
    </lineage>
</organism>
<comment type="similarity">
    <text evidence="1 7 8">Belongs to the ferrochelatase family.</text>
</comment>